<keyword evidence="8" id="KW-1185">Reference proteome</keyword>
<dbReference type="InterPro" id="IPR055439">
    <property type="entry name" value="Beta-prop_EML_1st"/>
</dbReference>
<dbReference type="PANTHER" id="PTHR13720">
    <property type="entry name" value="WD-40 REPEAT PROTEIN"/>
    <property type="match status" value="1"/>
</dbReference>
<accession>A0AAD9V0X4</accession>
<feature type="region of interest" description="Disordered" evidence="4">
    <location>
        <begin position="935"/>
        <end position="968"/>
    </location>
</feature>
<evidence type="ECO:0000256" key="1">
    <source>
        <dbReference type="ARBA" id="ARBA00022574"/>
    </source>
</evidence>
<keyword evidence="2" id="KW-0677">Repeat</keyword>
<evidence type="ECO:0000259" key="6">
    <source>
        <dbReference type="Pfam" id="PF23414"/>
    </source>
</evidence>
<evidence type="ECO:0000313" key="7">
    <source>
        <dbReference type="EMBL" id="KAK2557131.1"/>
    </source>
</evidence>
<dbReference type="GO" id="GO:0008017">
    <property type="term" value="F:microtubule binding"/>
    <property type="evidence" value="ECO:0007669"/>
    <property type="project" value="TreeGrafter"/>
</dbReference>
<feature type="compositionally biased region" description="Basic and acidic residues" evidence="4">
    <location>
        <begin position="959"/>
        <end position="968"/>
    </location>
</feature>
<reference evidence="7" key="1">
    <citation type="journal article" date="2023" name="G3 (Bethesda)">
        <title>Whole genome assembly and annotation of the endangered Caribbean coral Acropora cervicornis.</title>
        <authorList>
            <person name="Selwyn J.D."/>
            <person name="Vollmer S.V."/>
        </authorList>
    </citation>
    <scope>NUCLEOTIDE SEQUENCE</scope>
    <source>
        <strain evidence="7">K2</strain>
    </source>
</reference>
<reference evidence="7" key="2">
    <citation type="journal article" date="2023" name="Science">
        <title>Genomic signatures of disease resistance in endangered staghorn corals.</title>
        <authorList>
            <person name="Vollmer S.V."/>
            <person name="Selwyn J.D."/>
            <person name="Despard B.A."/>
            <person name="Roesel C.L."/>
        </authorList>
    </citation>
    <scope>NUCLEOTIDE SEQUENCE</scope>
    <source>
        <strain evidence="7">K2</strain>
    </source>
</reference>
<dbReference type="Pfam" id="PF23414">
    <property type="entry name" value="Beta-prop_EML_2"/>
    <property type="match status" value="1"/>
</dbReference>
<feature type="compositionally biased region" description="Acidic residues" evidence="4">
    <location>
        <begin position="68"/>
        <end position="80"/>
    </location>
</feature>
<keyword evidence="1 3" id="KW-0853">WD repeat</keyword>
<feature type="domain" description="EML-like first beta-propeller" evidence="5">
    <location>
        <begin position="378"/>
        <end position="643"/>
    </location>
</feature>
<comment type="caution">
    <text evidence="7">The sequence shown here is derived from an EMBL/GenBank/DDBJ whole genome shotgun (WGS) entry which is preliminary data.</text>
</comment>
<feature type="region of interest" description="Disordered" evidence="4">
    <location>
        <begin position="1"/>
        <end position="24"/>
    </location>
</feature>
<dbReference type="InterPro" id="IPR015943">
    <property type="entry name" value="WD40/YVTN_repeat-like_dom_sf"/>
</dbReference>
<gene>
    <name evidence="7" type="ORF">P5673_020606</name>
</gene>
<dbReference type="FunFam" id="2.130.10.10:FF:000024">
    <property type="entry name" value="Putative echinoderm microtubule-associated protein-like 6"/>
    <property type="match status" value="1"/>
</dbReference>
<evidence type="ECO:0000256" key="2">
    <source>
        <dbReference type="ARBA" id="ARBA00022737"/>
    </source>
</evidence>
<dbReference type="AlphaFoldDB" id="A0AAD9V0X4"/>
<feature type="compositionally biased region" description="Basic and acidic residues" evidence="4">
    <location>
        <begin position="309"/>
        <end position="320"/>
    </location>
</feature>
<evidence type="ECO:0000313" key="8">
    <source>
        <dbReference type="Proteomes" id="UP001249851"/>
    </source>
</evidence>
<feature type="compositionally biased region" description="Basic residues" evidence="4">
    <location>
        <begin position="15"/>
        <end position="24"/>
    </location>
</feature>
<feature type="compositionally biased region" description="Polar residues" evidence="4">
    <location>
        <begin position="293"/>
        <end position="306"/>
    </location>
</feature>
<sequence length="968" mass="108705">MFTREKVKVNPANNKTKKGYRGKNSKAAWETLLTFSRKDSSKDKGSTWTVRSASTGKNGYPHLQHQEDEGDNDDDDDSSDSYDKYNNSVTPSASFNFSGSHSKSFENLWRSASTEQRILSKSLEKRQLAEEYYVHTGQPPVSKEIVEQICGGKYVNFQELLLENLSKENVKNKKLIDGNGRVDDITKWIDCMAVYIAVFTSRYSNRIRDLLAYQGIITRLYRECQDKKAWQRYDVAFRRKAFLNGLGNWSAVDENLWILSSSRDARRAVLCKPCLSLGHNVASCPLKPKGESLKTQQSHSWLSRSSKSTKKDVVPEEEQPRSVSPTRSKQRPIEALNLKFAFGYHGYNACNNLFYTQSEEIVFHVAALGIVYSCHTNQQRFYKAHNDDILCLTIQDDKDLVATGQVGKQPETHVWDAISMKTVAVLKGFHKRGIICVDFSGDGKKLADVGLDDDHSICIWDWKKEEKLASIRGHKDMIFVLEWNPFNPNYLVSVGEKHIKFWAQRDSKLEKRPVTFGKAGTAATMLCVCHSPTDDLCFSGSDTGLVYIWQGTTLRRSVQAHNGAVCAMYSLSQTKQQGYVTGGRDGVVTMWDALFEQCLKAFKVEQASMRSGSILLQNLPPIRALHTHGGKILLGTGNDEIIEIEDDEKMKVLVQGHGEGEVWGLDTHPTDDEFMTVSDDKTLRVWDLAKFKLKKVKKLRKGGRAVAYSPDGSTIALGQNDGSLLILDSVSLEKVVAYKDRKEAISDIKFSPDGKFLAVGSHDNFVDIYSVRRGRRTAVCKGSSSYITHLDWDSKGKLIQTNSGAREHLFYEAPSGSRKTISASDVERLQWSTFTCVLGPTVKGVFPPGSDITDVNATCRTKDKSLLASGDDFGFVNLFEYPLLHRGTRGRRYEGHSSHVTNVRWTCDDRMLVSTGGLDTSVLIWDRLSVPEIDEPDKTPEPKVFIQPKFIPPGPIKDPLARGKPQWD</sequence>
<dbReference type="PROSITE" id="PS50082">
    <property type="entry name" value="WD_REPEATS_2"/>
    <property type="match status" value="3"/>
</dbReference>
<dbReference type="FunFam" id="2.130.10.10:FF:000320">
    <property type="entry name" value="echinoderm microtubule-associated protein-like 6"/>
    <property type="match status" value="1"/>
</dbReference>
<dbReference type="EMBL" id="JARQWQ010000051">
    <property type="protein sequence ID" value="KAK2557131.1"/>
    <property type="molecule type" value="Genomic_DNA"/>
</dbReference>
<dbReference type="InterPro" id="IPR036322">
    <property type="entry name" value="WD40_repeat_dom_sf"/>
</dbReference>
<feature type="region of interest" description="Disordered" evidence="4">
    <location>
        <begin position="37"/>
        <end position="85"/>
    </location>
</feature>
<dbReference type="Pfam" id="PF03451">
    <property type="entry name" value="HELP"/>
    <property type="match status" value="1"/>
</dbReference>
<feature type="repeat" description="WD" evidence="3">
    <location>
        <begin position="738"/>
        <end position="779"/>
    </location>
</feature>
<feature type="region of interest" description="Disordered" evidence="4">
    <location>
        <begin position="289"/>
        <end position="330"/>
    </location>
</feature>
<evidence type="ECO:0000259" key="5">
    <source>
        <dbReference type="Pfam" id="PF23409"/>
    </source>
</evidence>
<dbReference type="Proteomes" id="UP001249851">
    <property type="component" value="Unassembled WGS sequence"/>
</dbReference>
<dbReference type="PROSITE" id="PS50294">
    <property type="entry name" value="WD_REPEATS_REGION"/>
    <property type="match status" value="1"/>
</dbReference>
<feature type="compositionally biased region" description="Polar residues" evidence="4">
    <location>
        <begin position="46"/>
        <end position="57"/>
    </location>
</feature>
<dbReference type="InterPro" id="IPR055442">
    <property type="entry name" value="Beta-prop_EML-like_2nd"/>
</dbReference>
<dbReference type="PANTHER" id="PTHR13720:SF33">
    <property type="entry name" value="HELP DOMAIN-CONTAINING PROTEIN"/>
    <property type="match status" value="1"/>
</dbReference>
<evidence type="ECO:0000256" key="3">
    <source>
        <dbReference type="PROSITE-ProRule" id="PRU00221"/>
    </source>
</evidence>
<feature type="repeat" description="WD" evidence="3">
    <location>
        <begin position="662"/>
        <end position="688"/>
    </location>
</feature>
<dbReference type="Gene3D" id="2.130.10.10">
    <property type="entry name" value="YVTN repeat-like/Quinoprotein amine dehydrogenase"/>
    <property type="match status" value="2"/>
</dbReference>
<proteinExistence type="predicted"/>
<dbReference type="InterPro" id="IPR001680">
    <property type="entry name" value="WD40_rpt"/>
</dbReference>
<dbReference type="SUPFAM" id="SSF50978">
    <property type="entry name" value="WD40 repeat-like"/>
    <property type="match status" value="2"/>
</dbReference>
<feature type="domain" description="EML-like second beta-propeller" evidence="6">
    <location>
        <begin position="662"/>
        <end position="926"/>
    </location>
</feature>
<name>A0AAD9V0X4_ACRCE</name>
<dbReference type="InterPro" id="IPR005108">
    <property type="entry name" value="HELP"/>
</dbReference>
<organism evidence="7 8">
    <name type="scientific">Acropora cervicornis</name>
    <name type="common">Staghorn coral</name>
    <dbReference type="NCBI Taxonomy" id="6130"/>
    <lineage>
        <taxon>Eukaryota</taxon>
        <taxon>Metazoa</taxon>
        <taxon>Cnidaria</taxon>
        <taxon>Anthozoa</taxon>
        <taxon>Hexacorallia</taxon>
        <taxon>Scleractinia</taxon>
        <taxon>Astrocoeniina</taxon>
        <taxon>Acroporidae</taxon>
        <taxon>Acropora</taxon>
    </lineage>
</organism>
<feature type="repeat" description="WD" evidence="3">
    <location>
        <begin position="893"/>
        <end position="926"/>
    </location>
</feature>
<protein>
    <submittedName>
        <fullName evidence="7">Echinoderm microtubule-associated protein-like 6</fullName>
    </submittedName>
</protein>
<dbReference type="InterPro" id="IPR050630">
    <property type="entry name" value="WD_repeat_EMAP"/>
</dbReference>
<dbReference type="Pfam" id="PF23409">
    <property type="entry name" value="Beta-prop_EML"/>
    <property type="match status" value="1"/>
</dbReference>
<evidence type="ECO:0000256" key="4">
    <source>
        <dbReference type="SAM" id="MobiDB-lite"/>
    </source>
</evidence>
<dbReference type="SMART" id="SM00320">
    <property type="entry name" value="WD40"/>
    <property type="match status" value="10"/>
</dbReference>